<dbReference type="InterPro" id="IPR017740">
    <property type="entry name" value="TssA-like"/>
</dbReference>
<keyword evidence="3" id="KW-1185">Reference proteome</keyword>
<dbReference type="InterPro" id="IPR010657">
    <property type="entry name" value="ImpA_N"/>
</dbReference>
<dbReference type="PANTHER" id="PTHR37951:SF1">
    <property type="entry name" value="TYPE VI SECRETION SYSTEM COMPONENT TSSA1"/>
    <property type="match status" value="1"/>
</dbReference>
<reference evidence="2 3" key="1">
    <citation type="submission" date="2019-12" db="EMBL/GenBank/DDBJ databases">
        <title>Comparative genomics gives insights into the taxonomy of the Azoarcus-Aromatoleum group and reveals separate origins of nif in the plant-associated Azoarcus and non-plant-associated Aromatoleum sub-groups.</title>
        <authorList>
            <person name="Lafos M."/>
            <person name="Maluk M."/>
            <person name="Batista M."/>
            <person name="Junghare M."/>
            <person name="Carmona M."/>
            <person name="Faoro H."/>
            <person name="Cruz L.M."/>
            <person name="Battistoni F."/>
            <person name="De Souza E."/>
            <person name="Pedrosa F."/>
            <person name="Chen W.-M."/>
            <person name="Poole P.S."/>
            <person name="Dixon R.A."/>
            <person name="James E.K."/>
        </authorList>
    </citation>
    <scope>NUCLEOTIDE SEQUENCE [LARGE SCALE GENOMIC DNA]</scope>
    <source>
        <strain evidence="2 3">T</strain>
    </source>
</reference>
<protein>
    <submittedName>
        <fullName evidence="2">Type VI secretion system protein TssA</fullName>
    </submittedName>
</protein>
<gene>
    <name evidence="2" type="primary">tssA</name>
    <name evidence="2" type="ORF">GPA27_04765</name>
</gene>
<dbReference type="Pfam" id="PF06812">
    <property type="entry name" value="ImpA_N"/>
    <property type="match status" value="1"/>
</dbReference>
<accession>A0ABX1NBX2</accession>
<evidence type="ECO:0000313" key="2">
    <source>
        <dbReference type="EMBL" id="NMF96695.1"/>
    </source>
</evidence>
<sequence length="364" mass="40178">MAVCPQPEPSMDFDALLRPLAGNRCGEDLTFSALFDEIQEARRCDDPSVSQGEWVRPLKEADWPRVARLCEDALACRAKDLRVAVWLTEAVAKTRGFAGLADGYRLVAGLCEKYWDEIHPLPDDGDQEMRAGNLDWLVTQSRRIIRDTPVTDSIRGRFSTADLESARNLAASLERNPQDAEFLMRAAPVTLDQFEAARQDTPREFFVRLAGEAETARQALDELERVVDARLGLDGPGFDDLRQALIEVHDTLRRFGGDAPAPTAQSRAVLPGESGWNLGGEPASGDAGPGPIATRADAIARLREVADFFRRTEPHSPVAYLADKAARWGEMSLHEWLRTVVRDDGALSHVEELLGLVTQEAPGR</sequence>
<evidence type="ECO:0000313" key="3">
    <source>
        <dbReference type="Proteomes" id="UP000634522"/>
    </source>
</evidence>
<dbReference type="PANTHER" id="PTHR37951">
    <property type="entry name" value="CYTOPLASMIC PROTEIN-RELATED"/>
    <property type="match status" value="1"/>
</dbReference>
<evidence type="ECO:0000259" key="1">
    <source>
        <dbReference type="Pfam" id="PF06812"/>
    </source>
</evidence>
<dbReference type="EMBL" id="WTVS01000007">
    <property type="protein sequence ID" value="NMF96695.1"/>
    <property type="molecule type" value="Genomic_DNA"/>
</dbReference>
<name>A0ABX1NBX2_9RHOO</name>
<proteinExistence type="predicted"/>
<organism evidence="2 3">
    <name type="scientific">Aromatoleum toluolicum</name>
    <dbReference type="NCBI Taxonomy" id="90060"/>
    <lineage>
        <taxon>Bacteria</taxon>
        <taxon>Pseudomonadati</taxon>
        <taxon>Pseudomonadota</taxon>
        <taxon>Betaproteobacteria</taxon>
        <taxon>Rhodocyclales</taxon>
        <taxon>Rhodocyclaceae</taxon>
        <taxon>Aromatoleum</taxon>
    </lineage>
</organism>
<feature type="domain" description="ImpA N-terminal" evidence="1">
    <location>
        <begin position="22"/>
        <end position="138"/>
    </location>
</feature>
<dbReference type="NCBIfam" id="TIGR03363">
    <property type="entry name" value="VI_chp_8"/>
    <property type="match status" value="1"/>
</dbReference>
<dbReference type="Proteomes" id="UP000634522">
    <property type="component" value="Unassembled WGS sequence"/>
</dbReference>
<comment type="caution">
    <text evidence="2">The sequence shown here is derived from an EMBL/GenBank/DDBJ whole genome shotgun (WGS) entry which is preliminary data.</text>
</comment>